<evidence type="ECO:0000259" key="4">
    <source>
        <dbReference type="PROSITE" id="PS50106"/>
    </source>
</evidence>
<accession>A0A091ATM3</accession>
<evidence type="ECO:0000256" key="3">
    <source>
        <dbReference type="SAM" id="SignalP"/>
    </source>
</evidence>
<gene>
    <name evidence="5" type="ORF">N789_09645</name>
</gene>
<organism evidence="5 6">
    <name type="scientific">Arenimonas oryziterrae DSM 21050 = YC6267</name>
    <dbReference type="NCBI Taxonomy" id="1121015"/>
    <lineage>
        <taxon>Bacteria</taxon>
        <taxon>Pseudomonadati</taxon>
        <taxon>Pseudomonadota</taxon>
        <taxon>Gammaproteobacteria</taxon>
        <taxon>Lysobacterales</taxon>
        <taxon>Lysobacteraceae</taxon>
        <taxon>Arenimonas</taxon>
    </lineage>
</organism>
<evidence type="ECO:0000256" key="1">
    <source>
        <dbReference type="ARBA" id="ARBA00001947"/>
    </source>
</evidence>
<feature type="compositionally biased region" description="Pro residues" evidence="2">
    <location>
        <begin position="348"/>
        <end position="385"/>
    </location>
</feature>
<evidence type="ECO:0000313" key="5">
    <source>
        <dbReference type="EMBL" id="KFN43528.1"/>
    </source>
</evidence>
<dbReference type="InterPro" id="IPR001478">
    <property type="entry name" value="PDZ"/>
</dbReference>
<dbReference type="SUPFAM" id="SSF50156">
    <property type="entry name" value="PDZ domain-like"/>
    <property type="match status" value="2"/>
</dbReference>
<feature type="signal peptide" evidence="3">
    <location>
        <begin position="1"/>
        <end position="21"/>
    </location>
</feature>
<keyword evidence="6" id="KW-1185">Reference proteome</keyword>
<dbReference type="GO" id="GO:0016020">
    <property type="term" value="C:membrane"/>
    <property type="evidence" value="ECO:0007669"/>
    <property type="project" value="InterPro"/>
</dbReference>
<proteinExistence type="predicted"/>
<feature type="chain" id="PRO_5001868857" description="PDZ domain-containing protein" evidence="3">
    <location>
        <begin position="22"/>
        <end position="430"/>
    </location>
</feature>
<dbReference type="InterPro" id="IPR004387">
    <property type="entry name" value="Pept_M50_Zn"/>
</dbReference>
<dbReference type="eggNOG" id="COG0265">
    <property type="taxonomic scope" value="Bacteria"/>
</dbReference>
<dbReference type="Gene3D" id="2.30.42.60">
    <property type="match status" value="1"/>
</dbReference>
<feature type="domain" description="PDZ" evidence="4">
    <location>
        <begin position="98"/>
        <end position="148"/>
    </location>
</feature>
<dbReference type="Proteomes" id="UP000029385">
    <property type="component" value="Unassembled WGS sequence"/>
</dbReference>
<dbReference type="InterPro" id="IPR036034">
    <property type="entry name" value="PDZ_sf"/>
</dbReference>
<protein>
    <recommendedName>
        <fullName evidence="4">PDZ domain-containing protein</fullName>
    </recommendedName>
</protein>
<evidence type="ECO:0000313" key="6">
    <source>
        <dbReference type="Proteomes" id="UP000029385"/>
    </source>
</evidence>
<name>A0A091ATM3_9GAMM</name>
<reference evidence="5 6" key="1">
    <citation type="submission" date="2013-09" db="EMBL/GenBank/DDBJ databases">
        <title>Genome sequencing of Arenimonas oryziterrae.</title>
        <authorList>
            <person name="Chen F."/>
            <person name="Wang G."/>
        </authorList>
    </citation>
    <scope>NUCLEOTIDE SEQUENCE [LARGE SCALE GENOMIC DNA]</scope>
    <source>
        <strain evidence="5 6">YC6267</strain>
    </source>
</reference>
<dbReference type="Gene3D" id="2.30.42.10">
    <property type="match status" value="1"/>
</dbReference>
<dbReference type="STRING" id="1121015.GCA_000420545_00741"/>
<sequence length="430" mass="45441">MKTRILSLMIGAALCAGVASASEPAKAPAAPTAQQQAARAEIERLTQRIEELSKQTGDDTRVRVIVRRSDDAPRAMQGRDGDVQRIEQRWRMPPEAMQGRPGLGIVMAPNPAASGVRIAAVTPESPAAKAGLRTGDVLLSVDGKKIAGNGTAAVESARGLLGDLKQDQTVRLSYAREGKTFDASVKADAIRRVMVFNREGGDMPMRGPGRGGDHMMVLSPQVEMDIERMGGPMRHCESGKEDCHLPAMMQAFRWQGLNLASVDASLGRYFGTSKGVLVVSSGPELKGLQSGDVIQRVAGSDVASPRDVMRALRERKEGEQVKVDVLRDHKAAAVTLTVPKARALPFMAPPPPPPAPPAPPAVPRTPGVAPPPPPAPPAAPAPPNGAPVAWVSDGEMEIYSLAVNDVQIIDDGDDGDDGEQIEMVIVPAAR</sequence>
<dbReference type="EMBL" id="AVCI01000005">
    <property type="protein sequence ID" value="KFN43528.1"/>
    <property type="molecule type" value="Genomic_DNA"/>
</dbReference>
<comment type="caution">
    <text evidence="5">The sequence shown here is derived from an EMBL/GenBank/DDBJ whole genome shotgun (WGS) entry which is preliminary data.</text>
</comment>
<dbReference type="AlphaFoldDB" id="A0A091ATM3"/>
<evidence type="ECO:0000256" key="2">
    <source>
        <dbReference type="SAM" id="MobiDB-lite"/>
    </source>
</evidence>
<dbReference type="GO" id="GO:0004222">
    <property type="term" value="F:metalloendopeptidase activity"/>
    <property type="evidence" value="ECO:0007669"/>
    <property type="project" value="InterPro"/>
</dbReference>
<feature type="region of interest" description="Disordered" evidence="2">
    <location>
        <begin position="348"/>
        <end position="389"/>
    </location>
</feature>
<dbReference type="Pfam" id="PF13180">
    <property type="entry name" value="PDZ_2"/>
    <property type="match status" value="2"/>
</dbReference>
<dbReference type="PANTHER" id="PTHR42837:SF2">
    <property type="entry name" value="MEMBRANE METALLOPROTEASE ARASP2, CHLOROPLASTIC-RELATED"/>
    <property type="match status" value="1"/>
</dbReference>
<dbReference type="PROSITE" id="PS50106">
    <property type="entry name" value="PDZ"/>
    <property type="match status" value="1"/>
</dbReference>
<dbReference type="SMART" id="SM00228">
    <property type="entry name" value="PDZ"/>
    <property type="match status" value="2"/>
</dbReference>
<dbReference type="GO" id="GO:0006508">
    <property type="term" value="P:proteolysis"/>
    <property type="evidence" value="ECO:0007669"/>
    <property type="project" value="InterPro"/>
</dbReference>
<dbReference type="PATRIC" id="fig|1121015.4.peg.1417"/>
<dbReference type="PANTHER" id="PTHR42837">
    <property type="entry name" value="REGULATOR OF SIGMA-E PROTEASE RSEP"/>
    <property type="match status" value="1"/>
</dbReference>
<keyword evidence="3" id="KW-0732">Signal</keyword>
<comment type="cofactor">
    <cofactor evidence="1">
        <name>Zn(2+)</name>
        <dbReference type="ChEBI" id="CHEBI:29105"/>
    </cofactor>
</comment>
<dbReference type="RefSeq" id="WP_022968393.1">
    <property type="nucleotide sequence ID" value="NZ_ATVD01000001.1"/>
</dbReference>